<dbReference type="SUPFAM" id="SSF52540">
    <property type="entry name" value="P-loop containing nucleoside triphosphate hydrolases"/>
    <property type="match status" value="1"/>
</dbReference>
<dbReference type="InterPro" id="IPR025420">
    <property type="entry name" value="DUF4143"/>
</dbReference>
<evidence type="ECO:0000259" key="2">
    <source>
        <dbReference type="Pfam" id="PF13635"/>
    </source>
</evidence>
<dbReference type="Pfam" id="PF13635">
    <property type="entry name" value="DUF4143"/>
    <property type="match status" value="1"/>
</dbReference>
<dbReference type="EMBL" id="CP071869">
    <property type="protein sequence ID" value="QTE23614.1"/>
    <property type="molecule type" value="Genomic_DNA"/>
</dbReference>
<protein>
    <submittedName>
        <fullName evidence="3">ATP-binding protein</fullName>
    </submittedName>
</protein>
<keyword evidence="3" id="KW-0547">Nucleotide-binding</keyword>
<reference evidence="3 4" key="1">
    <citation type="submission" date="2021-03" db="EMBL/GenBank/DDBJ databases">
        <title>Complete genome of Polaribacter_sp.SM13.</title>
        <authorList>
            <person name="Jeong S.W."/>
            <person name="Bae J.W."/>
        </authorList>
    </citation>
    <scope>NUCLEOTIDE SEQUENCE [LARGE SCALE GENOMIC DNA]</scope>
    <source>
        <strain evidence="3 4">SM13</strain>
    </source>
</reference>
<feature type="domain" description="DUF4143" evidence="2">
    <location>
        <begin position="191"/>
        <end position="347"/>
    </location>
</feature>
<dbReference type="GO" id="GO:0005524">
    <property type="term" value="F:ATP binding"/>
    <property type="evidence" value="ECO:0007669"/>
    <property type="project" value="UniProtKB-KW"/>
</dbReference>
<dbReference type="InterPro" id="IPR041682">
    <property type="entry name" value="AAA_14"/>
</dbReference>
<dbReference type="InterPro" id="IPR027417">
    <property type="entry name" value="P-loop_NTPase"/>
</dbReference>
<dbReference type="KEGG" id="pcea:J3359_04875"/>
<name>A0A975CQG0_9FLAO</name>
<accession>A0A975CQG0</accession>
<organism evidence="3 4">
    <name type="scientific">Polaribacter cellanae</name>
    <dbReference type="NCBI Taxonomy" id="2818493"/>
    <lineage>
        <taxon>Bacteria</taxon>
        <taxon>Pseudomonadati</taxon>
        <taxon>Bacteroidota</taxon>
        <taxon>Flavobacteriia</taxon>
        <taxon>Flavobacteriales</taxon>
        <taxon>Flavobacteriaceae</taxon>
    </lineage>
</organism>
<dbReference type="AlphaFoldDB" id="A0A975CQG0"/>
<gene>
    <name evidence="3" type="ORF">J3359_04875</name>
</gene>
<evidence type="ECO:0000313" key="4">
    <source>
        <dbReference type="Proteomes" id="UP000663920"/>
    </source>
</evidence>
<keyword evidence="4" id="KW-1185">Reference proteome</keyword>
<dbReference type="Pfam" id="PF13173">
    <property type="entry name" value="AAA_14"/>
    <property type="match status" value="1"/>
</dbReference>
<proteinExistence type="predicted"/>
<evidence type="ECO:0000259" key="1">
    <source>
        <dbReference type="Pfam" id="PF13173"/>
    </source>
</evidence>
<dbReference type="PANTHER" id="PTHR43566">
    <property type="entry name" value="CONSERVED PROTEIN"/>
    <property type="match status" value="1"/>
</dbReference>
<dbReference type="RefSeq" id="WP_208079619.1">
    <property type="nucleotide sequence ID" value="NZ_CP071869.1"/>
</dbReference>
<keyword evidence="3" id="KW-0067">ATP-binding</keyword>
<feature type="domain" description="AAA" evidence="1">
    <location>
        <begin position="20"/>
        <end position="143"/>
    </location>
</feature>
<sequence>MKTEIERAVINVVHKKAQPNKVILLVGARRVGKTRFIKKYIHNFPPAKILKLNGEDIDDAELLARRSVANYKRLLKGIDLLAIDEAQHIPNIGLILKLIIDEIDGIKIIVTGSSMFDLNNQLGEPLVGRKYTIYMYPLSQIEFSKYENYKITSEKLEERLLFGGYPELVYLDSWEDKQDYLQEIINDYLLKDILIFQNIKKADKIYNLLRLLAFQVGNEVSLNELGNQLQISKNTVENYLDLLTKVFVVFKVEGYSKNLRKEVTKSSKWYFYDVGIRNAIIKNFNILQNRNDVGQLWENYLIVERMKKQEYKKMLRNNYFWRTYDQQELDWLEEKAEKLNAFEFKWNSTKKVKIPTAFGKAYENADFELINNENYLDFIT</sequence>
<evidence type="ECO:0000313" key="3">
    <source>
        <dbReference type="EMBL" id="QTE23614.1"/>
    </source>
</evidence>
<dbReference type="PANTHER" id="PTHR43566:SF1">
    <property type="entry name" value="AAA+ ATPASE DOMAIN-CONTAINING PROTEIN"/>
    <property type="match status" value="1"/>
</dbReference>
<dbReference type="Proteomes" id="UP000663920">
    <property type="component" value="Chromosome"/>
</dbReference>